<keyword evidence="6 14" id="KW-0489">Methyltransferase</keyword>
<dbReference type="PIRSF" id="PIRSF006004">
    <property type="entry name" value="CHP00048"/>
    <property type="match status" value="1"/>
</dbReference>
<dbReference type="NCBIfam" id="TIGR00048">
    <property type="entry name" value="rRNA_mod_RlmN"/>
    <property type="match status" value="1"/>
</dbReference>
<dbReference type="SFLD" id="SFLDS00029">
    <property type="entry name" value="Radical_SAM"/>
    <property type="match status" value="1"/>
</dbReference>
<dbReference type="PANTHER" id="PTHR30544:SF5">
    <property type="entry name" value="RADICAL SAM CORE DOMAIN-CONTAINING PROTEIN"/>
    <property type="match status" value="1"/>
</dbReference>
<evidence type="ECO:0000256" key="4">
    <source>
        <dbReference type="ARBA" id="ARBA00022490"/>
    </source>
</evidence>
<feature type="binding site" evidence="14">
    <location>
        <begin position="175"/>
        <end position="176"/>
    </location>
    <ligand>
        <name>S-adenosyl-L-methionine</name>
        <dbReference type="ChEBI" id="CHEBI:59789"/>
    </ligand>
</feature>
<feature type="binding site" evidence="14">
    <location>
        <position position="205"/>
    </location>
    <ligand>
        <name>S-adenosyl-L-methionine</name>
        <dbReference type="ChEBI" id="CHEBI:59789"/>
    </ligand>
</feature>
<dbReference type="GO" id="GO:0000049">
    <property type="term" value="F:tRNA binding"/>
    <property type="evidence" value="ECO:0007669"/>
    <property type="project" value="UniProtKB-UniRule"/>
</dbReference>
<dbReference type="PANTHER" id="PTHR30544">
    <property type="entry name" value="23S RRNA METHYLTRANSFERASE"/>
    <property type="match status" value="1"/>
</dbReference>
<keyword evidence="8 14" id="KW-0949">S-adenosyl-L-methionine</keyword>
<dbReference type="GO" id="GO:0070475">
    <property type="term" value="P:rRNA base methylation"/>
    <property type="evidence" value="ECO:0007669"/>
    <property type="project" value="UniProtKB-UniRule"/>
</dbReference>
<dbReference type="SUPFAM" id="SSF102114">
    <property type="entry name" value="Radical SAM enzymes"/>
    <property type="match status" value="1"/>
</dbReference>
<dbReference type="InterPro" id="IPR013785">
    <property type="entry name" value="Aldolase_TIM"/>
</dbReference>
<feature type="domain" description="Radical SAM core" evidence="15">
    <location>
        <begin position="97"/>
        <end position="351"/>
    </location>
</feature>
<gene>
    <name evidence="14 16" type="primary">rlmN</name>
    <name evidence="16" type="ORF">IAC77_02490</name>
</gene>
<accession>A0A940DE29</accession>
<feature type="binding site" evidence="14">
    <location>
        <position position="313"/>
    </location>
    <ligand>
        <name>S-adenosyl-L-methionine</name>
        <dbReference type="ChEBI" id="CHEBI:59789"/>
    </ligand>
</feature>
<dbReference type="GO" id="GO:0002935">
    <property type="term" value="F:tRNA (adenine(37)-C2)-methyltransferase activity"/>
    <property type="evidence" value="ECO:0007669"/>
    <property type="project" value="UniProtKB-UniRule"/>
</dbReference>
<feature type="active site" description="S-methylcysteine intermediate" evidence="14">
    <location>
        <position position="356"/>
    </location>
</feature>
<dbReference type="Proteomes" id="UP000721442">
    <property type="component" value="Unassembled WGS sequence"/>
</dbReference>
<dbReference type="GO" id="GO:0030488">
    <property type="term" value="P:tRNA methylation"/>
    <property type="evidence" value="ECO:0007669"/>
    <property type="project" value="UniProtKB-UniRule"/>
</dbReference>
<keyword evidence="10 14" id="KW-0479">Metal-binding</keyword>
<comment type="function">
    <text evidence="14">Specifically methylates position 2 of adenine 2503 in 23S rRNA and position 2 of adenine 37 in tRNAs. m2A2503 modification seems to play a crucial role in the proofreading step occurring at the peptidyl transferase center and thus would serve to optimize ribosomal fidelity.</text>
</comment>
<keyword evidence="5 14" id="KW-0698">rRNA processing</keyword>
<evidence type="ECO:0000256" key="7">
    <source>
        <dbReference type="ARBA" id="ARBA00022679"/>
    </source>
</evidence>
<keyword evidence="12 14" id="KW-0411">Iron-sulfur</keyword>
<keyword evidence="3 14" id="KW-0004">4Fe-4S</keyword>
<keyword evidence="9 14" id="KW-0819">tRNA processing</keyword>
<dbReference type="InterPro" id="IPR040072">
    <property type="entry name" value="Methyltransferase_A"/>
</dbReference>
<dbReference type="SFLD" id="SFLDG01062">
    <property type="entry name" value="methyltransferase_(Class_A)"/>
    <property type="match status" value="1"/>
</dbReference>
<feature type="binding site" evidence="14">
    <location>
        <begin position="228"/>
        <end position="230"/>
    </location>
    <ligand>
        <name>S-adenosyl-L-methionine</name>
        <dbReference type="ChEBI" id="CHEBI:59789"/>
    </ligand>
</feature>
<evidence type="ECO:0000259" key="15">
    <source>
        <dbReference type="PROSITE" id="PS51918"/>
    </source>
</evidence>
<evidence type="ECO:0000256" key="11">
    <source>
        <dbReference type="ARBA" id="ARBA00023004"/>
    </source>
</evidence>
<comment type="catalytic activity">
    <reaction evidence="14">
        <text>adenosine(2503) in 23S rRNA + 2 reduced [2Fe-2S]-[ferredoxin] + 2 S-adenosyl-L-methionine = 2-methyladenosine(2503) in 23S rRNA + 5'-deoxyadenosine + L-methionine + 2 oxidized [2Fe-2S]-[ferredoxin] + S-adenosyl-L-homocysteine</text>
        <dbReference type="Rhea" id="RHEA:42916"/>
        <dbReference type="Rhea" id="RHEA-COMP:10000"/>
        <dbReference type="Rhea" id="RHEA-COMP:10001"/>
        <dbReference type="Rhea" id="RHEA-COMP:10152"/>
        <dbReference type="Rhea" id="RHEA-COMP:10282"/>
        <dbReference type="ChEBI" id="CHEBI:17319"/>
        <dbReference type="ChEBI" id="CHEBI:33737"/>
        <dbReference type="ChEBI" id="CHEBI:33738"/>
        <dbReference type="ChEBI" id="CHEBI:57844"/>
        <dbReference type="ChEBI" id="CHEBI:57856"/>
        <dbReference type="ChEBI" id="CHEBI:59789"/>
        <dbReference type="ChEBI" id="CHEBI:74411"/>
        <dbReference type="ChEBI" id="CHEBI:74497"/>
        <dbReference type="EC" id="2.1.1.192"/>
    </reaction>
</comment>
<dbReference type="Gene3D" id="1.10.150.530">
    <property type="match status" value="1"/>
</dbReference>
<dbReference type="EC" id="2.1.1.192" evidence="14"/>
<evidence type="ECO:0000256" key="6">
    <source>
        <dbReference type="ARBA" id="ARBA00022603"/>
    </source>
</evidence>
<dbReference type="FunFam" id="3.20.20.70:FF:000014">
    <property type="entry name" value="Probable dual-specificity RNA methyltransferase RlmN"/>
    <property type="match status" value="1"/>
</dbReference>
<evidence type="ECO:0000256" key="1">
    <source>
        <dbReference type="ARBA" id="ARBA00004496"/>
    </source>
</evidence>
<dbReference type="InterPro" id="IPR004383">
    <property type="entry name" value="rRNA_lsu_MTrfase_RlmN/Cfr"/>
</dbReference>
<feature type="active site" description="Proton acceptor" evidence="14">
    <location>
        <position position="91"/>
    </location>
</feature>
<dbReference type="GO" id="GO:0070040">
    <property type="term" value="F:rRNA (adenine(2503)-C2-)-methyltransferase activity"/>
    <property type="evidence" value="ECO:0007669"/>
    <property type="project" value="UniProtKB-UniRule"/>
</dbReference>
<evidence type="ECO:0000256" key="2">
    <source>
        <dbReference type="ARBA" id="ARBA00007544"/>
    </source>
</evidence>
<evidence type="ECO:0000256" key="13">
    <source>
        <dbReference type="ARBA" id="ARBA00023157"/>
    </source>
</evidence>
<comment type="catalytic activity">
    <reaction evidence="14">
        <text>adenosine(37) in tRNA + 2 reduced [2Fe-2S]-[ferredoxin] + 2 S-adenosyl-L-methionine = 2-methyladenosine(37) in tRNA + 5'-deoxyadenosine + L-methionine + 2 oxidized [2Fe-2S]-[ferredoxin] + S-adenosyl-L-homocysteine</text>
        <dbReference type="Rhea" id="RHEA:43332"/>
        <dbReference type="Rhea" id="RHEA-COMP:10000"/>
        <dbReference type="Rhea" id="RHEA-COMP:10001"/>
        <dbReference type="Rhea" id="RHEA-COMP:10162"/>
        <dbReference type="Rhea" id="RHEA-COMP:10485"/>
        <dbReference type="ChEBI" id="CHEBI:17319"/>
        <dbReference type="ChEBI" id="CHEBI:33737"/>
        <dbReference type="ChEBI" id="CHEBI:33738"/>
        <dbReference type="ChEBI" id="CHEBI:57844"/>
        <dbReference type="ChEBI" id="CHEBI:57856"/>
        <dbReference type="ChEBI" id="CHEBI:59789"/>
        <dbReference type="ChEBI" id="CHEBI:74411"/>
        <dbReference type="ChEBI" id="CHEBI:74497"/>
        <dbReference type="EC" id="2.1.1.192"/>
    </reaction>
</comment>
<dbReference type="GO" id="GO:0051539">
    <property type="term" value="F:4 iron, 4 sulfur cluster binding"/>
    <property type="evidence" value="ECO:0007669"/>
    <property type="project" value="UniProtKB-UniRule"/>
</dbReference>
<evidence type="ECO:0000256" key="9">
    <source>
        <dbReference type="ARBA" id="ARBA00022694"/>
    </source>
</evidence>
<feature type="binding site" evidence="14">
    <location>
        <position position="118"/>
    </location>
    <ligand>
        <name>[4Fe-4S] cluster</name>
        <dbReference type="ChEBI" id="CHEBI:49883"/>
        <note>4Fe-4S-S-AdoMet</note>
    </ligand>
</feature>
<comment type="similarity">
    <text evidence="2 14">Belongs to the radical SAM superfamily. RlmN family.</text>
</comment>
<dbReference type="Gene3D" id="3.20.20.70">
    <property type="entry name" value="Aldolase class I"/>
    <property type="match status" value="1"/>
</dbReference>
<dbReference type="EMBL" id="JADINE010000032">
    <property type="protein sequence ID" value="MBO8407305.1"/>
    <property type="molecule type" value="Genomic_DNA"/>
</dbReference>
<evidence type="ECO:0000256" key="5">
    <source>
        <dbReference type="ARBA" id="ARBA00022552"/>
    </source>
</evidence>
<dbReference type="PROSITE" id="PS51918">
    <property type="entry name" value="RADICAL_SAM"/>
    <property type="match status" value="1"/>
</dbReference>
<dbReference type="GO" id="GO:0019843">
    <property type="term" value="F:rRNA binding"/>
    <property type="evidence" value="ECO:0007669"/>
    <property type="project" value="UniProtKB-UniRule"/>
</dbReference>
<keyword evidence="13 14" id="KW-1015">Disulfide bond</keyword>
<dbReference type="InterPro" id="IPR048641">
    <property type="entry name" value="RlmN_N"/>
</dbReference>
<evidence type="ECO:0000256" key="12">
    <source>
        <dbReference type="ARBA" id="ARBA00023014"/>
    </source>
</evidence>
<evidence type="ECO:0000313" key="16">
    <source>
        <dbReference type="EMBL" id="MBO8407305.1"/>
    </source>
</evidence>
<evidence type="ECO:0000256" key="14">
    <source>
        <dbReference type="HAMAP-Rule" id="MF_01849"/>
    </source>
</evidence>
<feature type="binding site" evidence="14">
    <location>
        <position position="111"/>
    </location>
    <ligand>
        <name>[4Fe-4S] cluster</name>
        <dbReference type="ChEBI" id="CHEBI:49883"/>
        <note>4Fe-4S-S-AdoMet</note>
    </ligand>
</feature>
<comment type="miscellaneous">
    <text evidence="14">Reaction proceeds by a ping-pong mechanism involving intermediate methylation of a conserved cysteine residue.</text>
</comment>
<feature type="binding site" evidence="14">
    <location>
        <position position="115"/>
    </location>
    <ligand>
        <name>[4Fe-4S] cluster</name>
        <dbReference type="ChEBI" id="CHEBI:49883"/>
        <note>4Fe-4S-S-AdoMet</note>
    </ligand>
</feature>
<sequence>MKPILFDFTDAQLNEFVENLGQPRFRAKQIREWLNRGAPDFQSMKNLPVALRNQLDDVAQTLPVRVIKKLQSTDNQTTKFLLGLGDGEQIECVLMRTSYGNSVCVSSQAGCAMGCKFCASTLLGLKRNLTVNEIYAQILVAQWELRDDRFSPRPIHPNGDANNGDVSHIVVMGTGEPLQNTDNVIGFIERANSDMGIGWRKITVSTCGIVPGIKKLTEWGRPINLAISLHAPTNELRSKIMPINNKYPLSDVLDAAFEFSGLHNRQLMIEYILLAVAGENGEPELLNCTPEYAEKLSELLRGKNCMVNLIPWNTVDERDFVAPSGNAVHRFQDILIKNGIHTRIRRERGQDIGSACGQLRLNNSKKEN</sequence>
<dbReference type="Pfam" id="PF21016">
    <property type="entry name" value="RlmN_N"/>
    <property type="match status" value="1"/>
</dbReference>
<dbReference type="InterPro" id="IPR027492">
    <property type="entry name" value="RNA_MTrfase_RlmN"/>
</dbReference>
<evidence type="ECO:0000256" key="10">
    <source>
        <dbReference type="ARBA" id="ARBA00022723"/>
    </source>
</evidence>
<keyword evidence="7 14" id="KW-0808">Transferase</keyword>
<dbReference type="HAMAP" id="MF_01849">
    <property type="entry name" value="RNA_methyltr_RlmN"/>
    <property type="match status" value="1"/>
</dbReference>
<reference evidence="16" key="2">
    <citation type="journal article" date="2021" name="PeerJ">
        <title>Extensive microbial diversity within the chicken gut microbiome revealed by metagenomics and culture.</title>
        <authorList>
            <person name="Gilroy R."/>
            <person name="Ravi A."/>
            <person name="Getino M."/>
            <person name="Pursley I."/>
            <person name="Horton D.L."/>
            <person name="Alikhan N.F."/>
            <person name="Baker D."/>
            <person name="Gharbi K."/>
            <person name="Hall N."/>
            <person name="Watson M."/>
            <person name="Adriaenssens E.M."/>
            <person name="Foster-Nyarko E."/>
            <person name="Jarju S."/>
            <person name="Secka A."/>
            <person name="Antonio M."/>
            <person name="Oren A."/>
            <person name="Chaudhuri R.R."/>
            <person name="La Ragione R."/>
            <person name="Hildebrand F."/>
            <person name="Pallen M.J."/>
        </authorList>
    </citation>
    <scope>NUCLEOTIDE SEQUENCE</scope>
    <source>
        <strain evidence="16">B1-16210</strain>
    </source>
</reference>
<dbReference type="InterPro" id="IPR007197">
    <property type="entry name" value="rSAM"/>
</dbReference>
<keyword evidence="11 14" id="KW-0408">Iron</keyword>
<dbReference type="GO" id="GO:0005737">
    <property type="term" value="C:cytoplasm"/>
    <property type="evidence" value="ECO:0007669"/>
    <property type="project" value="UniProtKB-SubCell"/>
</dbReference>
<dbReference type="InterPro" id="IPR058240">
    <property type="entry name" value="rSAM_sf"/>
</dbReference>
<name>A0A940DE29_9PROT</name>
<dbReference type="GO" id="GO:0046872">
    <property type="term" value="F:metal ion binding"/>
    <property type="evidence" value="ECO:0007669"/>
    <property type="project" value="UniProtKB-KW"/>
</dbReference>
<evidence type="ECO:0000256" key="3">
    <source>
        <dbReference type="ARBA" id="ARBA00022485"/>
    </source>
</evidence>
<reference evidence="16" key="1">
    <citation type="submission" date="2020-10" db="EMBL/GenBank/DDBJ databases">
        <authorList>
            <person name="Gilroy R."/>
        </authorList>
    </citation>
    <scope>NUCLEOTIDE SEQUENCE</scope>
    <source>
        <strain evidence="16">B1-16210</strain>
    </source>
</reference>
<comment type="caution">
    <text evidence="14">Lacks conserved residue(s) required for the propagation of feature annotation.</text>
</comment>
<protein>
    <recommendedName>
        <fullName evidence="14">Dual-specificity RNA methyltransferase RlmN</fullName>
        <ecNumber evidence="14">2.1.1.192</ecNumber>
    </recommendedName>
    <alternativeName>
        <fullName evidence="14">23S rRNA (adenine(2503)-C(2))-methyltransferase</fullName>
    </alternativeName>
    <alternativeName>
        <fullName evidence="14">23S rRNA m2A2503 methyltransferase</fullName>
    </alternativeName>
    <alternativeName>
        <fullName evidence="14">Ribosomal RNA large subunit methyltransferase N</fullName>
    </alternativeName>
    <alternativeName>
        <fullName evidence="14">tRNA (adenine(37)-C(2))-methyltransferase</fullName>
    </alternativeName>
    <alternativeName>
        <fullName evidence="14">tRNA m2A37 methyltransferase</fullName>
    </alternativeName>
</protein>
<evidence type="ECO:0000256" key="8">
    <source>
        <dbReference type="ARBA" id="ARBA00022691"/>
    </source>
</evidence>
<organism evidence="16 17">
    <name type="scientific">Candidatus Enterousia excrementavium</name>
    <dbReference type="NCBI Taxonomy" id="2840789"/>
    <lineage>
        <taxon>Bacteria</taxon>
        <taxon>Pseudomonadati</taxon>
        <taxon>Pseudomonadota</taxon>
        <taxon>Alphaproteobacteria</taxon>
        <taxon>Candidatus Enterousia</taxon>
    </lineage>
</organism>
<evidence type="ECO:0000313" key="17">
    <source>
        <dbReference type="Proteomes" id="UP000721442"/>
    </source>
</evidence>
<dbReference type="AlphaFoldDB" id="A0A940DE29"/>
<keyword evidence="4 14" id="KW-0963">Cytoplasm</keyword>
<comment type="subcellular location">
    <subcellularLocation>
        <location evidence="1 14">Cytoplasm</location>
    </subcellularLocation>
</comment>
<comment type="cofactor">
    <cofactor evidence="14">
        <name>[4Fe-4S] cluster</name>
        <dbReference type="ChEBI" id="CHEBI:49883"/>
    </cofactor>
    <text evidence="14">Binds 1 [4Fe-4S] cluster. The cluster is coordinated with 3 cysteines and an exchangeable S-adenosyl-L-methionine.</text>
</comment>
<comment type="caution">
    <text evidence="16">The sequence shown here is derived from an EMBL/GenBank/DDBJ whole genome shotgun (WGS) entry which is preliminary data.</text>
</comment>
<dbReference type="SFLD" id="SFLDF00275">
    <property type="entry name" value="adenosine_C2_methyltransferase"/>
    <property type="match status" value="1"/>
</dbReference>
<proteinExistence type="inferred from homology"/>